<evidence type="ECO:0000256" key="1">
    <source>
        <dbReference type="ARBA" id="ARBA00022679"/>
    </source>
</evidence>
<dbReference type="Proteomes" id="UP000184139">
    <property type="component" value="Unassembled WGS sequence"/>
</dbReference>
<protein>
    <submittedName>
        <fullName evidence="4">tRNA 2-thiocytidine biosynthesis protein TtcA</fullName>
    </submittedName>
</protein>
<proteinExistence type="predicted"/>
<feature type="region of interest" description="Disordered" evidence="2">
    <location>
        <begin position="261"/>
        <end position="284"/>
    </location>
</feature>
<evidence type="ECO:0000256" key="2">
    <source>
        <dbReference type="SAM" id="MobiDB-lite"/>
    </source>
</evidence>
<dbReference type="GO" id="GO:0008033">
    <property type="term" value="P:tRNA processing"/>
    <property type="evidence" value="ECO:0007669"/>
    <property type="project" value="InterPro"/>
</dbReference>
<gene>
    <name evidence="4" type="ORF">SAMN02745124_01924</name>
</gene>
<keyword evidence="1" id="KW-0808">Transferase</keyword>
<feature type="region of interest" description="Disordered" evidence="2">
    <location>
        <begin position="1"/>
        <end position="20"/>
    </location>
</feature>
<dbReference type="PANTHER" id="PTHR43686:SF1">
    <property type="entry name" value="AMINOTRAN_5 DOMAIN-CONTAINING PROTEIN"/>
    <property type="match status" value="1"/>
</dbReference>
<dbReference type="InterPro" id="IPR035107">
    <property type="entry name" value="tRNA_thiolation_TtcA_Ctu1"/>
</dbReference>
<name>A0A1M5VV70_9BACT</name>
<dbReference type="SUPFAM" id="SSF52402">
    <property type="entry name" value="Adenine nucleotide alpha hydrolases-like"/>
    <property type="match status" value="1"/>
</dbReference>
<dbReference type="Pfam" id="PF01171">
    <property type="entry name" value="ATP_bind_3"/>
    <property type="match status" value="1"/>
</dbReference>
<dbReference type="InterPro" id="IPR011063">
    <property type="entry name" value="TilS/TtcA_N"/>
</dbReference>
<dbReference type="AlphaFoldDB" id="A0A1M5VV70"/>
<dbReference type="EMBL" id="FQXS01000009">
    <property type="protein sequence ID" value="SHH78833.1"/>
    <property type="molecule type" value="Genomic_DNA"/>
</dbReference>
<organism evidence="4 5">
    <name type="scientific">Desulfofustis glycolicus DSM 9705</name>
    <dbReference type="NCBI Taxonomy" id="1121409"/>
    <lineage>
        <taxon>Bacteria</taxon>
        <taxon>Pseudomonadati</taxon>
        <taxon>Thermodesulfobacteriota</taxon>
        <taxon>Desulfobulbia</taxon>
        <taxon>Desulfobulbales</taxon>
        <taxon>Desulfocapsaceae</taxon>
        <taxon>Desulfofustis</taxon>
    </lineage>
</organism>
<evidence type="ECO:0000259" key="3">
    <source>
        <dbReference type="Pfam" id="PF01171"/>
    </source>
</evidence>
<dbReference type="PANTHER" id="PTHR43686">
    <property type="entry name" value="SULFURTRANSFERASE-RELATED"/>
    <property type="match status" value="1"/>
</dbReference>
<sequence>MSATVQKQRPARSTRLPGPLNRKIGRAMHDWRMLDHGDRVLVAVSGGVDSLVAAWVLHQWRAKAPIEYEVEAVHIVNDPVDAAPVGDMSAESIGRQVRGWGLTYSAVAGRPVPEGEDRTCFICARNRRSQLFDFARQRGCGKVALGHHKDDLIETFFINSLYSGNLSTMLPRQDLFGGRLSLIRILSYLEKRDVLALAELAGIEPVANRCPLAGDTRRDTVRELLAGLYAVVPGAKESVFAALGNVRYDYLLNRPPISDHGRRTDGMDDYGASLSARPTDQEQI</sequence>
<dbReference type="InterPro" id="IPR014729">
    <property type="entry name" value="Rossmann-like_a/b/a_fold"/>
</dbReference>
<dbReference type="PIRSF" id="PIRSF004976">
    <property type="entry name" value="ATPase_YdaO"/>
    <property type="match status" value="1"/>
</dbReference>
<feature type="domain" description="tRNA(Ile)-lysidine/2-thiocytidine synthase N-terminal" evidence="3">
    <location>
        <begin position="40"/>
        <end position="211"/>
    </location>
</feature>
<dbReference type="GO" id="GO:0016740">
    <property type="term" value="F:transferase activity"/>
    <property type="evidence" value="ECO:0007669"/>
    <property type="project" value="UniProtKB-KW"/>
</dbReference>
<dbReference type="OrthoDB" id="9801054at2"/>
<reference evidence="4 5" key="1">
    <citation type="submission" date="2016-11" db="EMBL/GenBank/DDBJ databases">
        <authorList>
            <person name="Jaros S."/>
            <person name="Januszkiewicz K."/>
            <person name="Wedrychowicz H."/>
        </authorList>
    </citation>
    <scope>NUCLEOTIDE SEQUENCE [LARGE SCALE GENOMIC DNA]</scope>
    <source>
        <strain evidence="4 5">DSM 9705</strain>
    </source>
</reference>
<dbReference type="RefSeq" id="WP_073375542.1">
    <property type="nucleotide sequence ID" value="NZ_FQXS01000009.1"/>
</dbReference>
<dbReference type="STRING" id="1121409.SAMN02745124_01924"/>
<dbReference type="Gene3D" id="3.40.50.620">
    <property type="entry name" value="HUPs"/>
    <property type="match status" value="1"/>
</dbReference>
<evidence type="ECO:0000313" key="4">
    <source>
        <dbReference type="EMBL" id="SHH78833.1"/>
    </source>
</evidence>
<keyword evidence="5" id="KW-1185">Reference proteome</keyword>
<accession>A0A1M5VV70</accession>
<evidence type="ECO:0000313" key="5">
    <source>
        <dbReference type="Proteomes" id="UP000184139"/>
    </source>
</evidence>